<dbReference type="Proteomes" id="UP000315673">
    <property type="component" value="Chromosome"/>
</dbReference>
<dbReference type="OrthoDB" id="7586189at2"/>
<evidence type="ECO:0000313" key="2">
    <source>
        <dbReference type="Proteomes" id="UP000315673"/>
    </source>
</evidence>
<keyword evidence="2" id="KW-1185">Reference proteome</keyword>
<accession>A0A5B8LIU4</accession>
<sequence length="105" mass="12005">MTVAQLTAARQILGYLAEEFRWDSVARRVALRANLDESDIAIDAIDARLLAVRKWEDLHDPDRVLSQMHLMEAATLTPLVETDHGIGFRDTTFRELVDFIAELPW</sequence>
<reference evidence="1 2" key="1">
    <citation type="submission" date="2019-07" db="EMBL/GenBank/DDBJ databases">
        <title>Full genome sequence of Sphingomonas sp. 4R-6-7(HKS19).</title>
        <authorList>
            <person name="Im W.-T."/>
        </authorList>
    </citation>
    <scope>NUCLEOTIDE SEQUENCE [LARGE SCALE GENOMIC DNA]</scope>
    <source>
        <strain evidence="1 2">HKS19</strain>
    </source>
</reference>
<dbReference type="KEGG" id="spai:FPZ24_12095"/>
<dbReference type="EMBL" id="CP042306">
    <property type="protein sequence ID" value="QDZ08128.1"/>
    <property type="molecule type" value="Genomic_DNA"/>
</dbReference>
<proteinExistence type="predicted"/>
<dbReference type="RefSeq" id="WP_146572334.1">
    <property type="nucleotide sequence ID" value="NZ_CP042306.1"/>
</dbReference>
<organism evidence="1 2">
    <name type="scientific">Sphingomonas panacisoli</name>
    <dbReference type="NCBI Taxonomy" id="1813879"/>
    <lineage>
        <taxon>Bacteria</taxon>
        <taxon>Pseudomonadati</taxon>
        <taxon>Pseudomonadota</taxon>
        <taxon>Alphaproteobacteria</taxon>
        <taxon>Sphingomonadales</taxon>
        <taxon>Sphingomonadaceae</taxon>
        <taxon>Sphingomonas</taxon>
    </lineage>
</organism>
<name>A0A5B8LIU4_9SPHN</name>
<dbReference type="AlphaFoldDB" id="A0A5B8LIU4"/>
<protein>
    <submittedName>
        <fullName evidence="1">Uncharacterized protein</fullName>
    </submittedName>
</protein>
<evidence type="ECO:0000313" key="1">
    <source>
        <dbReference type="EMBL" id="QDZ08128.1"/>
    </source>
</evidence>
<gene>
    <name evidence="1" type="ORF">FPZ24_12095</name>
</gene>